<gene>
    <name evidence="7" type="ORF">SAMN05443574_105178</name>
</gene>
<feature type="domain" description="D-isomer specific 2-hydroxyacid dehydrogenase catalytic" evidence="5">
    <location>
        <begin position="27"/>
        <end position="314"/>
    </location>
</feature>
<dbReference type="PANTHER" id="PTHR43761">
    <property type="entry name" value="D-ISOMER SPECIFIC 2-HYDROXYACID DEHYDROGENASE FAMILY PROTEIN (AFU_ORTHOLOGUE AFUA_1G13630)"/>
    <property type="match status" value="1"/>
</dbReference>
<evidence type="ECO:0000256" key="1">
    <source>
        <dbReference type="ARBA" id="ARBA00005854"/>
    </source>
</evidence>
<evidence type="ECO:0000313" key="7">
    <source>
        <dbReference type="EMBL" id="SDW64469.1"/>
    </source>
</evidence>
<dbReference type="SUPFAM" id="SSF52283">
    <property type="entry name" value="Formate/glycerate dehydrogenase catalytic domain-like"/>
    <property type="match status" value="1"/>
</dbReference>
<dbReference type="Gene3D" id="3.40.50.720">
    <property type="entry name" value="NAD(P)-binding Rossmann-like Domain"/>
    <property type="match status" value="2"/>
</dbReference>
<dbReference type="Pfam" id="PF02826">
    <property type="entry name" value="2-Hacid_dh_C"/>
    <property type="match status" value="1"/>
</dbReference>
<accession>A0A1H2V9C8</accession>
<dbReference type="InterPro" id="IPR036291">
    <property type="entry name" value="NAD(P)-bd_dom_sf"/>
</dbReference>
<dbReference type="GO" id="GO:0003714">
    <property type="term" value="F:transcription corepressor activity"/>
    <property type="evidence" value="ECO:0007669"/>
    <property type="project" value="InterPro"/>
</dbReference>
<dbReference type="GO" id="GO:0016616">
    <property type="term" value="F:oxidoreductase activity, acting on the CH-OH group of donors, NAD or NADP as acceptor"/>
    <property type="evidence" value="ECO:0007669"/>
    <property type="project" value="InterPro"/>
</dbReference>
<dbReference type="InterPro" id="IPR006139">
    <property type="entry name" value="D-isomer_2_OHA_DH_cat_dom"/>
</dbReference>
<dbReference type="Proteomes" id="UP000182573">
    <property type="component" value="Unassembled WGS sequence"/>
</dbReference>
<dbReference type="RefSeq" id="WP_004517107.1">
    <property type="nucleotide sequence ID" value="NZ_FNOF01000005.1"/>
</dbReference>
<dbReference type="EMBL" id="FNOF01000005">
    <property type="protein sequence ID" value="SDW64469.1"/>
    <property type="molecule type" value="Genomic_DNA"/>
</dbReference>
<dbReference type="PROSITE" id="PS00671">
    <property type="entry name" value="D_2_HYDROXYACID_DH_3"/>
    <property type="match status" value="1"/>
</dbReference>
<dbReference type="InterPro" id="IPR043322">
    <property type="entry name" value="CtBP"/>
</dbReference>
<dbReference type="STRING" id="28442.SAMN05443574_105178"/>
<evidence type="ECO:0000256" key="4">
    <source>
        <dbReference type="RuleBase" id="RU003719"/>
    </source>
</evidence>
<evidence type="ECO:0000256" key="2">
    <source>
        <dbReference type="ARBA" id="ARBA00023002"/>
    </source>
</evidence>
<dbReference type="InterPro" id="IPR050418">
    <property type="entry name" value="D-iso_2-hydroxyacid_DH_PdxB"/>
</dbReference>
<evidence type="ECO:0000313" key="8">
    <source>
        <dbReference type="Proteomes" id="UP000182573"/>
    </source>
</evidence>
<comment type="similarity">
    <text evidence="1 4">Belongs to the D-isomer specific 2-hydroxyacid dehydrogenase family.</text>
</comment>
<evidence type="ECO:0000259" key="5">
    <source>
        <dbReference type="Pfam" id="PF00389"/>
    </source>
</evidence>
<dbReference type="GO" id="GO:0051287">
    <property type="term" value="F:NAD binding"/>
    <property type="evidence" value="ECO:0007669"/>
    <property type="project" value="InterPro"/>
</dbReference>
<dbReference type="InterPro" id="IPR029753">
    <property type="entry name" value="D-isomer_DH_CS"/>
</dbReference>
<proteinExistence type="inferred from homology"/>
<name>A0A1H2V9C8_HALVA</name>
<keyword evidence="3" id="KW-0520">NAD</keyword>
<protein>
    <submittedName>
        <fullName evidence="7">D-3-phosphoglycerate dehydrogenase</fullName>
    </submittedName>
</protein>
<organism evidence="7 8">
    <name type="scientific">Haloarcula vallismortis</name>
    <name type="common">Halobacterium vallismortis</name>
    <dbReference type="NCBI Taxonomy" id="28442"/>
    <lineage>
        <taxon>Archaea</taxon>
        <taxon>Methanobacteriati</taxon>
        <taxon>Methanobacteriota</taxon>
        <taxon>Stenosarchaea group</taxon>
        <taxon>Halobacteria</taxon>
        <taxon>Halobacteriales</taxon>
        <taxon>Haloarculaceae</taxon>
        <taxon>Haloarcula</taxon>
    </lineage>
</organism>
<dbReference type="PROSITE" id="PS00670">
    <property type="entry name" value="D_2_HYDROXYACID_DH_2"/>
    <property type="match status" value="1"/>
</dbReference>
<evidence type="ECO:0000256" key="3">
    <source>
        <dbReference type="ARBA" id="ARBA00023027"/>
    </source>
</evidence>
<dbReference type="InterPro" id="IPR006140">
    <property type="entry name" value="D-isomer_DH_NAD-bd"/>
</dbReference>
<sequence length="326" mass="34557">MTYKIVVSDTKVLDGETRAAVLGAVDATVETIAAKEPAAVARAVDGADALIVDAGTQVTAEVIDAADSLQVVGRAGIGVDNIDVRAAVEAGVAVVNVPDYSVEEVSTHTFALVLACLRKIPTFDRSVKNGEWEWSVGQPIHRLAGSTVGLVAFGKLASRFAAKLRGFDVDVVAYDPYVPEYRMGDLGVESATFETLLADSDIISLHAPLTDETRGMIDAGALDRMRDDALLVNTARGGLVDETALYDALVSGDLGGAGLDVREAEPPGESPLHDLDSVVCSPHVAWYSEASRVELTQTVTEDVIRVLRGEEPEEPENPIDPETGWF</sequence>
<reference evidence="7 8" key="1">
    <citation type="submission" date="2016-10" db="EMBL/GenBank/DDBJ databases">
        <authorList>
            <person name="de Groot N.N."/>
        </authorList>
    </citation>
    <scope>NUCLEOTIDE SEQUENCE [LARGE SCALE GENOMIC DNA]</scope>
    <source>
        <strain evidence="7 8">DSM 3756</strain>
    </source>
</reference>
<dbReference type="CDD" id="cd05299">
    <property type="entry name" value="CtBP_dh"/>
    <property type="match status" value="1"/>
</dbReference>
<keyword evidence="2 4" id="KW-0560">Oxidoreductase</keyword>
<dbReference type="Pfam" id="PF00389">
    <property type="entry name" value="2-Hacid_dh"/>
    <property type="match status" value="1"/>
</dbReference>
<dbReference type="SUPFAM" id="SSF51735">
    <property type="entry name" value="NAD(P)-binding Rossmann-fold domains"/>
    <property type="match status" value="1"/>
</dbReference>
<evidence type="ECO:0000259" key="6">
    <source>
        <dbReference type="Pfam" id="PF02826"/>
    </source>
</evidence>
<dbReference type="AlphaFoldDB" id="A0A1H2V9C8"/>
<feature type="domain" description="D-isomer specific 2-hydroxyacid dehydrogenase NAD-binding" evidence="6">
    <location>
        <begin position="110"/>
        <end position="285"/>
    </location>
</feature>
<dbReference type="PANTHER" id="PTHR43761:SF1">
    <property type="entry name" value="D-ISOMER SPECIFIC 2-HYDROXYACID DEHYDROGENASE CATALYTIC DOMAIN-CONTAINING PROTEIN-RELATED"/>
    <property type="match status" value="1"/>
</dbReference>